<protein>
    <submittedName>
        <fullName evidence="1">Uncharacterized protein</fullName>
    </submittedName>
</protein>
<reference evidence="1" key="2">
    <citation type="submission" date="2023-06" db="EMBL/GenBank/DDBJ databases">
        <authorList>
            <person name="Ma L."/>
            <person name="Liu K.-W."/>
            <person name="Li Z."/>
            <person name="Hsiao Y.-Y."/>
            <person name="Qi Y."/>
            <person name="Fu T."/>
            <person name="Tang G."/>
            <person name="Zhang D."/>
            <person name="Sun W.-H."/>
            <person name="Liu D.-K."/>
            <person name="Li Y."/>
            <person name="Chen G.-Z."/>
            <person name="Liu X.-D."/>
            <person name="Liao X.-Y."/>
            <person name="Jiang Y.-T."/>
            <person name="Yu X."/>
            <person name="Hao Y."/>
            <person name="Huang J."/>
            <person name="Zhao X.-W."/>
            <person name="Ke S."/>
            <person name="Chen Y.-Y."/>
            <person name="Wu W.-L."/>
            <person name="Hsu J.-L."/>
            <person name="Lin Y.-F."/>
            <person name="Huang M.-D."/>
            <person name="Li C.-Y."/>
            <person name="Huang L."/>
            <person name="Wang Z.-W."/>
            <person name="Zhao X."/>
            <person name="Zhong W.-Y."/>
            <person name="Peng D.-H."/>
            <person name="Ahmad S."/>
            <person name="Lan S."/>
            <person name="Zhang J.-S."/>
            <person name="Tsai W.-C."/>
            <person name="Van De Peer Y."/>
            <person name="Liu Z.-J."/>
        </authorList>
    </citation>
    <scope>NUCLEOTIDE SEQUENCE</scope>
    <source>
        <strain evidence="1">CP</strain>
        <tissue evidence="1">Leaves</tissue>
    </source>
</reference>
<sequence>MLSEVLIAGKYATKVQCWGFNLSGGELSDLAGIMGCQVASFLGRHLGLPLQLGKLKAEAWAPLIQRLRKAIRMMAE</sequence>
<organism evidence="1 2">
    <name type="scientific">Acorus calamus</name>
    <name type="common">Sweet flag</name>
    <dbReference type="NCBI Taxonomy" id="4465"/>
    <lineage>
        <taxon>Eukaryota</taxon>
        <taxon>Viridiplantae</taxon>
        <taxon>Streptophyta</taxon>
        <taxon>Embryophyta</taxon>
        <taxon>Tracheophyta</taxon>
        <taxon>Spermatophyta</taxon>
        <taxon>Magnoliopsida</taxon>
        <taxon>Liliopsida</taxon>
        <taxon>Acoraceae</taxon>
        <taxon>Acorus</taxon>
    </lineage>
</organism>
<name>A0AAV9E832_ACOCL</name>
<gene>
    <name evidence="1" type="ORF">QJS10_CPA09g01041</name>
</gene>
<evidence type="ECO:0000313" key="1">
    <source>
        <dbReference type="EMBL" id="KAK1309477.1"/>
    </source>
</evidence>
<dbReference type="EMBL" id="JAUJYO010000009">
    <property type="protein sequence ID" value="KAK1309477.1"/>
    <property type="molecule type" value="Genomic_DNA"/>
</dbReference>
<dbReference type="AlphaFoldDB" id="A0AAV9E832"/>
<dbReference type="Proteomes" id="UP001180020">
    <property type="component" value="Unassembled WGS sequence"/>
</dbReference>
<keyword evidence="2" id="KW-1185">Reference proteome</keyword>
<reference evidence="1" key="1">
    <citation type="journal article" date="2023" name="Nat. Commun.">
        <title>Diploid and tetraploid genomes of Acorus and the evolution of monocots.</title>
        <authorList>
            <person name="Ma L."/>
            <person name="Liu K.W."/>
            <person name="Li Z."/>
            <person name="Hsiao Y.Y."/>
            <person name="Qi Y."/>
            <person name="Fu T."/>
            <person name="Tang G.D."/>
            <person name="Zhang D."/>
            <person name="Sun W.H."/>
            <person name="Liu D.K."/>
            <person name="Li Y."/>
            <person name="Chen G.Z."/>
            <person name="Liu X.D."/>
            <person name="Liao X.Y."/>
            <person name="Jiang Y.T."/>
            <person name="Yu X."/>
            <person name="Hao Y."/>
            <person name="Huang J."/>
            <person name="Zhao X.W."/>
            <person name="Ke S."/>
            <person name="Chen Y.Y."/>
            <person name="Wu W.L."/>
            <person name="Hsu J.L."/>
            <person name="Lin Y.F."/>
            <person name="Huang M.D."/>
            <person name="Li C.Y."/>
            <person name="Huang L."/>
            <person name="Wang Z.W."/>
            <person name="Zhao X."/>
            <person name="Zhong W.Y."/>
            <person name="Peng D.H."/>
            <person name="Ahmad S."/>
            <person name="Lan S."/>
            <person name="Zhang J.S."/>
            <person name="Tsai W.C."/>
            <person name="Van de Peer Y."/>
            <person name="Liu Z.J."/>
        </authorList>
    </citation>
    <scope>NUCLEOTIDE SEQUENCE</scope>
    <source>
        <strain evidence="1">CP</strain>
    </source>
</reference>
<evidence type="ECO:0000313" key="2">
    <source>
        <dbReference type="Proteomes" id="UP001180020"/>
    </source>
</evidence>
<proteinExistence type="predicted"/>
<comment type="caution">
    <text evidence="1">The sequence shown here is derived from an EMBL/GenBank/DDBJ whole genome shotgun (WGS) entry which is preliminary data.</text>
</comment>
<accession>A0AAV9E832</accession>